<feature type="region of interest" description="Disordered" evidence="1">
    <location>
        <begin position="52"/>
        <end position="79"/>
    </location>
</feature>
<dbReference type="AlphaFoldDB" id="A0A4R1QN32"/>
<keyword evidence="3" id="KW-1185">Reference proteome</keyword>
<accession>A0A4R1QN32</accession>
<reference evidence="2 3" key="1">
    <citation type="submission" date="2019-03" db="EMBL/GenBank/DDBJ databases">
        <title>Genomic Encyclopedia of Type Strains, Phase IV (KMG-IV): sequencing the most valuable type-strain genomes for metagenomic binning, comparative biology and taxonomic classification.</title>
        <authorList>
            <person name="Goeker M."/>
        </authorList>
    </citation>
    <scope>NUCLEOTIDE SEQUENCE [LARGE SCALE GENOMIC DNA]</scope>
    <source>
        <strain evidence="2 3">DSM 24979</strain>
    </source>
</reference>
<evidence type="ECO:0000313" key="2">
    <source>
        <dbReference type="EMBL" id="TCL50399.1"/>
    </source>
</evidence>
<gene>
    <name evidence="2" type="ORF">EDD69_105200</name>
</gene>
<dbReference type="RefSeq" id="WP_132948166.1">
    <property type="nucleotide sequence ID" value="NZ_BSVG01000003.1"/>
</dbReference>
<organism evidence="2 3">
    <name type="scientific">Thermolongibacillus altinsuensis</name>
    <dbReference type="NCBI Taxonomy" id="575256"/>
    <lineage>
        <taxon>Bacteria</taxon>
        <taxon>Bacillati</taxon>
        <taxon>Bacillota</taxon>
        <taxon>Bacilli</taxon>
        <taxon>Bacillales</taxon>
        <taxon>Anoxybacillaceae</taxon>
        <taxon>Thermolongibacillus</taxon>
    </lineage>
</organism>
<dbReference type="EMBL" id="SLUL01000005">
    <property type="protein sequence ID" value="TCL50399.1"/>
    <property type="molecule type" value="Genomic_DNA"/>
</dbReference>
<sequence length="86" mass="10179">MSLKLIELQVALPKTHDVGKLQEQLQYQGQIAQQQLALDIQKKDERMRQQVTKAERSEKANWQKDRNRKKTEEKHPYKGTFIDFIG</sequence>
<feature type="compositionally biased region" description="Basic and acidic residues" evidence="1">
    <location>
        <begin position="52"/>
        <end position="76"/>
    </location>
</feature>
<dbReference type="OrthoDB" id="2476294at2"/>
<dbReference type="Proteomes" id="UP000295658">
    <property type="component" value="Unassembled WGS sequence"/>
</dbReference>
<name>A0A4R1QN32_9BACL</name>
<protein>
    <submittedName>
        <fullName evidence="2">Uncharacterized protein</fullName>
    </submittedName>
</protein>
<comment type="caution">
    <text evidence="2">The sequence shown here is derived from an EMBL/GenBank/DDBJ whole genome shotgun (WGS) entry which is preliminary data.</text>
</comment>
<proteinExistence type="predicted"/>
<evidence type="ECO:0000256" key="1">
    <source>
        <dbReference type="SAM" id="MobiDB-lite"/>
    </source>
</evidence>
<evidence type="ECO:0000313" key="3">
    <source>
        <dbReference type="Proteomes" id="UP000295658"/>
    </source>
</evidence>